<dbReference type="AlphaFoldDB" id="A0AA39GNZ0"/>
<dbReference type="Proteomes" id="UP001175271">
    <property type="component" value="Unassembled WGS sequence"/>
</dbReference>
<evidence type="ECO:0000313" key="2">
    <source>
        <dbReference type="Proteomes" id="UP001175271"/>
    </source>
</evidence>
<organism evidence="1 2">
    <name type="scientific">Steinernema hermaphroditum</name>
    <dbReference type="NCBI Taxonomy" id="289476"/>
    <lineage>
        <taxon>Eukaryota</taxon>
        <taxon>Metazoa</taxon>
        <taxon>Ecdysozoa</taxon>
        <taxon>Nematoda</taxon>
        <taxon>Chromadorea</taxon>
        <taxon>Rhabditida</taxon>
        <taxon>Tylenchina</taxon>
        <taxon>Panagrolaimomorpha</taxon>
        <taxon>Strongyloidoidea</taxon>
        <taxon>Steinernematidae</taxon>
        <taxon>Steinernema</taxon>
    </lineage>
</organism>
<name>A0AA39GNZ0_9BILA</name>
<reference evidence="1" key="1">
    <citation type="submission" date="2023-06" db="EMBL/GenBank/DDBJ databases">
        <title>Genomic analysis of the entomopathogenic nematode Steinernema hermaphroditum.</title>
        <authorList>
            <person name="Schwarz E.M."/>
            <person name="Heppert J.K."/>
            <person name="Baniya A."/>
            <person name="Schwartz H.T."/>
            <person name="Tan C.-H."/>
            <person name="Antoshechkin I."/>
            <person name="Sternberg P.W."/>
            <person name="Goodrich-Blair H."/>
            <person name="Dillman A.R."/>
        </authorList>
    </citation>
    <scope>NUCLEOTIDE SEQUENCE</scope>
    <source>
        <strain evidence="1">PS9179</strain>
        <tissue evidence="1">Whole animal</tissue>
    </source>
</reference>
<dbReference type="EMBL" id="JAUCMV010000006">
    <property type="protein sequence ID" value="KAK0390449.1"/>
    <property type="molecule type" value="Genomic_DNA"/>
</dbReference>
<protein>
    <submittedName>
        <fullName evidence="1">Uncharacterized protein</fullName>
    </submittedName>
</protein>
<comment type="caution">
    <text evidence="1">The sequence shown here is derived from an EMBL/GenBank/DDBJ whole genome shotgun (WGS) entry which is preliminary data.</text>
</comment>
<evidence type="ECO:0000313" key="1">
    <source>
        <dbReference type="EMBL" id="KAK0390449.1"/>
    </source>
</evidence>
<gene>
    <name evidence="1" type="ORF">QR680_019359</name>
</gene>
<sequence length="292" mass="34244">MEPIRFEFNKERATFEEPVSRPVSPAFIYYSVFISVDPKKRCPQYTIVIGPQAAILPVTINVDQLLTHAENVEKRLCCAEIRIDHHGKDMTPLTTLQAHKLHHLIKQNPEPVAFLNQVQLLPDNRELHHLLSSIRFVCKVNMKFIIRSDIWEDLFNELIKKGGVQELTIFVHQMTDAKLFTANIVSLMKETKFRSISVKIIPEERQNIVLQWDILNHILDSWRDDIFPIRVKRSNVAELYYAGKFKDHLEQQFGALLDGNEYTVYHDKNPNYTLKLIKVRGHFCDYMFRIVF</sequence>
<proteinExistence type="predicted"/>
<keyword evidence="2" id="KW-1185">Reference proteome</keyword>
<accession>A0AA39GNZ0</accession>